<evidence type="ECO:0000313" key="2">
    <source>
        <dbReference type="EMBL" id="RHK49057.1"/>
    </source>
</evidence>
<comment type="caution">
    <text evidence="2">The sequence shown here is derived from an EMBL/GenBank/DDBJ whole genome shotgun (WGS) entry which is preliminary data.</text>
</comment>
<dbReference type="Proteomes" id="UP000286598">
    <property type="component" value="Unassembled WGS sequence"/>
</dbReference>
<keyword evidence="1" id="KW-0472">Membrane</keyword>
<dbReference type="OrthoDB" id="1095974at2"/>
<keyword evidence="1" id="KW-0812">Transmembrane</keyword>
<gene>
    <name evidence="2" type="ORF">DW060_09530</name>
</gene>
<sequence>MAIKKYRHTKLHLAASFILAVLGVGLIISAMFIPPKGYIDPTVLTAFGELLTFSAALAGLDYHSGKVSNNKNEES</sequence>
<reference evidence="2 3" key="1">
    <citation type="submission" date="2018-08" db="EMBL/GenBank/DDBJ databases">
        <title>A genome reference for cultivated species of the human gut microbiota.</title>
        <authorList>
            <person name="Zou Y."/>
            <person name="Xue W."/>
            <person name="Luo G."/>
        </authorList>
    </citation>
    <scope>NUCLEOTIDE SEQUENCE [LARGE SCALE GENOMIC DNA]</scope>
    <source>
        <strain evidence="2 3">AF42-9</strain>
    </source>
</reference>
<dbReference type="EMBL" id="QRNO01000049">
    <property type="protein sequence ID" value="RHK49057.1"/>
    <property type="molecule type" value="Genomic_DNA"/>
</dbReference>
<dbReference type="AlphaFoldDB" id="A0A3R6HZV8"/>
<proteinExistence type="predicted"/>
<organism evidence="2 3">
    <name type="scientific">Leyella stercorea</name>
    <dbReference type="NCBI Taxonomy" id="363265"/>
    <lineage>
        <taxon>Bacteria</taxon>
        <taxon>Pseudomonadati</taxon>
        <taxon>Bacteroidota</taxon>
        <taxon>Bacteroidia</taxon>
        <taxon>Bacteroidales</taxon>
        <taxon>Prevotellaceae</taxon>
        <taxon>Leyella</taxon>
    </lineage>
</organism>
<accession>A0A3R6HZV8</accession>
<evidence type="ECO:0000313" key="3">
    <source>
        <dbReference type="Proteomes" id="UP000286598"/>
    </source>
</evidence>
<keyword evidence="3" id="KW-1185">Reference proteome</keyword>
<protein>
    <submittedName>
        <fullName evidence="2">Uncharacterized protein</fullName>
    </submittedName>
</protein>
<feature type="transmembrane region" description="Helical" evidence="1">
    <location>
        <begin position="12"/>
        <end position="33"/>
    </location>
</feature>
<evidence type="ECO:0000256" key="1">
    <source>
        <dbReference type="SAM" id="Phobius"/>
    </source>
</evidence>
<name>A0A3R6HZV8_9BACT</name>
<keyword evidence="1" id="KW-1133">Transmembrane helix</keyword>